<dbReference type="InterPro" id="IPR011701">
    <property type="entry name" value="MFS"/>
</dbReference>
<feature type="transmembrane region" description="Helical" evidence="6">
    <location>
        <begin position="370"/>
        <end position="391"/>
    </location>
</feature>
<keyword evidence="2" id="KW-1003">Cell membrane</keyword>
<protein>
    <submittedName>
        <fullName evidence="8">MFS transporter</fullName>
    </submittedName>
</protein>
<dbReference type="Proteomes" id="UP000236488">
    <property type="component" value="Unassembled WGS sequence"/>
</dbReference>
<dbReference type="GO" id="GO:0005886">
    <property type="term" value="C:plasma membrane"/>
    <property type="evidence" value="ECO:0007669"/>
    <property type="project" value="UniProtKB-SubCell"/>
</dbReference>
<feature type="transmembrane region" description="Helical" evidence="6">
    <location>
        <begin position="274"/>
        <end position="294"/>
    </location>
</feature>
<feature type="transmembrane region" description="Helical" evidence="6">
    <location>
        <begin position="300"/>
        <end position="322"/>
    </location>
</feature>
<dbReference type="InterPro" id="IPR036259">
    <property type="entry name" value="MFS_trans_sf"/>
</dbReference>
<reference evidence="8 9" key="1">
    <citation type="journal article" date="2018" name="Int. J. Syst. Evol. Microbiol.">
        <title>Rubneribacter badeniensis gen. nov., sp. nov. and Enteroscipio rubneri gen. nov., sp. nov., new members of the Eggerthellaceae isolated from human faeces.</title>
        <authorList>
            <person name="Danylec N."/>
            <person name="Gobl A."/>
            <person name="Stoll D.A."/>
            <person name="Hetzer B."/>
            <person name="Kulling S.E."/>
            <person name="Huch M."/>
        </authorList>
    </citation>
    <scope>NUCLEOTIDE SEQUENCE [LARGE SCALE GENOMIC DNA]</scope>
    <source>
        <strain evidence="8 9">ResAG-85</strain>
    </source>
</reference>
<comment type="subcellular location">
    <subcellularLocation>
        <location evidence="1">Cell membrane</location>
        <topology evidence="1">Multi-pass membrane protein</topology>
    </subcellularLocation>
</comment>
<accession>A0A2K2U2S9</accession>
<dbReference type="PANTHER" id="PTHR43124:SF3">
    <property type="entry name" value="CHLORAMPHENICOL EFFLUX PUMP RV0191"/>
    <property type="match status" value="1"/>
</dbReference>
<feature type="transmembrane region" description="Helical" evidence="6">
    <location>
        <begin position="334"/>
        <end position="358"/>
    </location>
</feature>
<feature type="transmembrane region" description="Helical" evidence="6">
    <location>
        <begin position="136"/>
        <end position="154"/>
    </location>
</feature>
<feature type="domain" description="Major facilitator superfamily (MFS) profile" evidence="7">
    <location>
        <begin position="9"/>
        <end position="393"/>
    </location>
</feature>
<evidence type="ECO:0000256" key="6">
    <source>
        <dbReference type="SAM" id="Phobius"/>
    </source>
</evidence>
<keyword evidence="9" id="KW-1185">Reference proteome</keyword>
<dbReference type="SUPFAM" id="SSF103473">
    <property type="entry name" value="MFS general substrate transporter"/>
    <property type="match status" value="1"/>
</dbReference>
<evidence type="ECO:0000256" key="4">
    <source>
        <dbReference type="ARBA" id="ARBA00022989"/>
    </source>
</evidence>
<name>A0A2K2U2S9_9ACTN</name>
<dbReference type="InterPro" id="IPR050189">
    <property type="entry name" value="MFS_Efflux_Transporters"/>
</dbReference>
<evidence type="ECO:0000256" key="5">
    <source>
        <dbReference type="ARBA" id="ARBA00023136"/>
    </source>
</evidence>
<proteinExistence type="predicted"/>
<evidence type="ECO:0000256" key="1">
    <source>
        <dbReference type="ARBA" id="ARBA00004651"/>
    </source>
</evidence>
<gene>
    <name evidence="8" type="ORF">C2L80_11180</name>
</gene>
<evidence type="ECO:0000313" key="9">
    <source>
        <dbReference type="Proteomes" id="UP000236488"/>
    </source>
</evidence>
<dbReference type="Pfam" id="PF07690">
    <property type="entry name" value="MFS_1"/>
    <property type="match status" value="1"/>
</dbReference>
<evidence type="ECO:0000313" key="8">
    <source>
        <dbReference type="EMBL" id="PNV64589.1"/>
    </source>
</evidence>
<feature type="transmembrane region" description="Helical" evidence="6">
    <location>
        <begin position="47"/>
        <end position="69"/>
    </location>
</feature>
<feature type="transmembrane region" description="Helical" evidence="6">
    <location>
        <begin position="166"/>
        <end position="183"/>
    </location>
</feature>
<evidence type="ECO:0000256" key="2">
    <source>
        <dbReference type="ARBA" id="ARBA00022475"/>
    </source>
</evidence>
<keyword evidence="3 6" id="KW-0812">Transmembrane</keyword>
<sequence length="416" mass="43417">MEKTSGKGALKFAILATIAIAQADTIASVMLSDIAEAFPDASTMAVQYVMQSAMIGAFAVSLLMSVLTARFRKRPMILLGLASIFFGGLIPLVNHSSIVLLDVCGFLVGAGQGFLVPLLGALVLESFEGRERQRMIGLNTTFLTGGAALLLLLAGPVCLTGWTNVYLIYLVAAPVFAIALLFLPKEERPAAKVRTERERTGRKAAPIPALGWIQCAIVALMSVAYAVFPLNLSFFVTANGFGDAASVSVGMTTITVVSALVGLALPQLIRASRLFLLALGSAFGLAAALTVIFAQNMAMVYAGTVLAGIFFGVNMAGPGYYVSRICTPAQYGPTYSLATSVNYLGIILSPVILSFVTGAWGGDPEVARNAFVTGAGLFALVLVLNVAWGAYLSRRLPAEQTAPSAASEADDGEALA</sequence>
<dbReference type="AlphaFoldDB" id="A0A2K2U2S9"/>
<feature type="transmembrane region" description="Helical" evidence="6">
    <location>
        <begin position="204"/>
        <end position="227"/>
    </location>
</feature>
<keyword evidence="5 6" id="KW-0472">Membrane</keyword>
<feature type="transmembrane region" description="Helical" evidence="6">
    <location>
        <begin position="76"/>
        <end position="93"/>
    </location>
</feature>
<dbReference type="Gene3D" id="1.20.1250.20">
    <property type="entry name" value="MFS general substrate transporter like domains"/>
    <property type="match status" value="1"/>
</dbReference>
<feature type="transmembrane region" description="Helical" evidence="6">
    <location>
        <begin position="99"/>
        <end position="124"/>
    </location>
</feature>
<dbReference type="PANTHER" id="PTHR43124">
    <property type="entry name" value="PURINE EFFLUX PUMP PBUE"/>
    <property type="match status" value="1"/>
</dbReference>
<dbReference type="PROSITE" id="PS50850">
    <property type="entry name" value="MFS"/>
    <property type="match status" value="1"/>
</dbReference>
<evidence type="ECO:0000256" key="3">
    <source>
        <dbReference type="ARBA" id="ARBA00022692"/>
    </source>
</evidence>
<evidence type="ECO:0000259" key="7">
    <source>
        <dbReference type="PROSITE" id="PS50850"/>
    </source>
</evidence>
<keyword evidence="4 6" id="KW-1133">Transmembrane helix</keyword>
<dbReference type="EMBL" id="PPEL01000083">
    <property type="protein sequence ID" value="PNV64589.1"/>
    <property type="molecule type" value="Genomic_DNA"/>
</dbReference>
<dbReference type="RefSeq" id="WP_087195287.1">
    <property type="nucleotide sequence ID" value="NZ_PPEL01000083.1"/>
</dbReference>
<dbReference type="GO" id="GO:0022857">
    <property type="term" value="F:transmembrane transporter activity"/>
    <property type="evidence" value="ECO:0007669"/>
    <property type="project" value="InterPro"/>
</dbReference>
<dbReference type="InterPro" id="IPR020846">
    <property type="entry name" value="MFS_dom"/>
</dbReference>
<organism evidence="8 9">
    <name type="scientific">Rubneribacter badeniensis</name>
    <dbReference type="NCBI Taxonomy" id="2070688"/>
    <lineage>
        <taxon>Bacteria</taxon>
        <taxon>Bacillati</taxon>
        <taxon>Actinomycetota</taxon>
        <taxon>Coriobacteriia</taxon>
        <taxon>Eggerthellales</taxon>
        <taxon>Eggerthellaceae</taxon>
        <taxon>Rubneribacter</taxon>
    </lineage>
</organism>
<feature type="transmembrane region" description="Helical" evidence="6">
    <location>
        <begin position="247"/>
        <end position="265"/>
    </location>
</feature>
<comment type="caution">
    <text evidence="8">The sequence shown here is derived from an EMBL/GenBank/DDBJ whole genome shotgun (WGS) entry which is preliminary data.</text>
</comment>